<feature type="domain" description="RNA polymerase sigma-70 region 4" evidence="7">
    <location>
        <begin position="216"/>
        <end position="264"/>
    </location>
</feature>
<evidence type="ECO:0000256" key="2">
    <source>
        <dbReference type="ARBA" id="ARBA00023082"/>
    </source>
</evidence>
<dbReference type="InterPro" id="IPR007624">
    <property type="entry name" value="RNA_pol_sigma70_r3"/>
</dbReference>
<dbReference type="AlphaFoldDB" id="A0A562V3V3"/>
<evidence type="ECO:0000259" key="5">
    <source>
        <dbReference type="Pfam" id="PF04539"/>
    </source>
</evidence>
<name>A0A562V3V3_9ACTN</name>
<comment type="caution">
    <text evidence="8">The sequence shown here is derived from an EMBL/GenBank/DDBJ whole genome shotgun (WGS) entry which is preliminary data.</text>
</comment>
<evidence type="ECO:0000259" key="6">
    <source>
        <dbReference type="Pfam" id="PF04542"/>
    </source>
</evidence>
<dbReference type="InterPro" id="IPR014284">
    <property type="entry name" value="RNA_pol_sigma-70_dom"/>
</dbReference>
<dbReference type="SUPFAM" id="SSF88659">
    <property type="entry name" value="Sigma3 and sigma4 domains of RNA polymerase sigma factors"/>
    <property type="match status" value="2"/>
</dbReference>
<protein>
    <submittedName>
        <fullName evidence="8">RNA polymerase sigma-B factor</fullName>
    </submittedName>
</protein>
<dbReference type="Pfam" id="PF04545">
    <property type="entry name" value="Sigma70_r4"/>
    <property type="match status" value="1"/>
</dbReference>
<dbReference type="PANTHER" id="PTHR30385">
    <property type="entry name" value="SIGMA FACTOR F FLAGELLAR"/>
    <property type="match status" value="1"/>
</dbReference>
<dbReference type="RefSeq" id="WP_170283863.1">
    <property type="nucleotide sequence ID" value="NZ_BAABIJ010000002.1"/>
</dbReference>
<gene>
    <name evidence="8" type="ORF">LX16_3302</name>
</gene>
<sequence length="281" mass="31207">MTNVAHTLATRTSAIDTTAPSLDARLRPALDMLADASGDDREREALRHDIIEHAMPLADRLARRFDHRGVPLEDLTQVARLGLVKAVDGFTTRRGTAFSRFAIPTILGELKRHFRDKGWIIRVPRRLQETRLAINEATSYLHQRLGRTPTVDDYATHLGIPAEQVRAGMACVHAYDAISLQSPAHPGSEEELSEFIGGEDPAMTTAETRTALGPIIAQLPERERRILAMRYADDLTQAQIADRVKLSQMHVSRLLRQTLAKLREGLRARGEYGRTGAAARG</sequence>
<evidence type="ECO:0000256" key="4">
    <source>
        <dbReference type="ARBA" id="ARBA00023163"/>
    </source>
</evidence>
<keyword evidence="2" id="KW-0731">Sigma factor</keyword>
<keyword evidence="9" id="KW-1185">Reference proteome</keyword>
<accession>A0A562V3V3</accession>
<dbReference type="PANTHER" id="PTHR30385:SF4">
    <property type="entry name" value="RNA POLYMERASE SIGMA-E FACTOR"/>
    <property type="match status" value="1"/>
</dbReference>
<dbReference type="InterPro" id="IPR000943">
    <property type="entry name" value="RNA_pol_sigma70"/>
</dbReference>
<evidence type="ECO:0000313" key="8">
    <source>
        <dbReference type="EMBL" id="TWJ12543.1"/>
    </source>
</evidence>
<dbReference type="PRINTS" id="PR00046">
    <property type="entry name" value="SIGMA70FCT"/>
</dbReference>
<dbReference type="CDD" id="cd06171">
    <property type="entry name" value="Sigma70_r4"/>
    <property type="match status" value="1"/>
</dbReference>
<keyword evidence="3" id="KW-0238">DNA-binding</keyword>
<organism evidence="8 9">
    <name type="scientific">Stackebrandtia albiflava</name>
    <dbReference type="NCBI Taxonomy" id="406432"/>
    <lineage>
        <taxon>Bacteria</taxon>
        <taxon>Bacillati</taxon>
        <taxon>Actinomycetota</taxon>
        <taxon>Actinomycetes</taxon>
        <taxon>Glycomycetales</taxon>
        <taxon>Glycomycetaceae</taxon>
        <taxon>Stackebrandtia</taxon>
    </lineage>
</organism>
<evidence type="ECO:0000256" key="3">
    <source>
        <dbReference type="ARBA" id="ARBA00023125"/>
    </source>
</evidence>
<dbReference type="NCBIfam" id="TIGR02980">
    <property type="entry name" value="SigBFG"/>
    <property type="match status" value="1"/>
</dbReference>
<feature type="domain" description="RNA polymerase sigma-70 region 2" evidence="6">
    <location>
        <begin position="51"/>
        <end position="119"/>
    </location>
</feature>
<dbReference type="Pfam" id="PF04539">
    <property type="entry name" value="Sigma70_r3"/>
    <property type="match status" value="1"/>
</dbReference>
<evidence type="ECO:0000313" key="9">
    <source>
        <dbReference type="Proteomes" id="UP000321617"/>
    </source>
</evidence>
<dbReference type="Proteomes" id="UP000321617">
    <property type="component" value="Unassembled WGS sequence"/>
</dbReference>
<dbReference type="Gene3D" id="1.20.120.1810">
    <property type="match status" value="1"/>
</dbReference>
<dbReference type="GO" id="GO:0016987">
    <property type="term" value="F:sigma factor activity"/>
    <property type="evidence" value="ECO:0007669"/>
    <property type="project" value="UniProtKB-KW"/>
</dbReference>
<keyword evidence="1" id="KW-0805">Transcription regulation</keyword>
<feature type="domain" description="RNA polymerase sigma-70 region 3" evidence="5">
    <location>
        <begin position="129"/>
        <end position="199"/>
    </location>
</feature>
<dbReference type="Pfam" id="PF04542">
    <property type="entry name" value="Sigma70_r2"/>
    <property type="match status" value="1"/>
</dbReference>
<dbReference type="InterPro" id="IPR013325">
    <property type="entry name" value="RNA_pol_sigma_r2"/>
</dbReference>
<proteinExistence type="predicted"/>
<evidence type="ECO:0000259" key="7">
    <source>
        <dbReference type="Pfam" id="PF04545"/>
    </source>
</evidence>
<keyword evidence="4" id="KW-0804">Transcription</keyword>
<reference evidence="8 9" key="1">
    <citation type="journal article" date="2013" name="Stand. Genomic Sci.">
        <title>Genomic Encyclopedia of Type Strains, Phase I: The one thousand microbial genomes (KMG-I) project.</title>
        <authorList>
            <person name="Kyrpides N.C."/>
            <person name="Woyke T."/>
            <person name="Eisen J.A."/>
            <person name="Garrity G."/>
            <person name="Lilburn T.G."/>
            <person name="Beck B.J."/>
            <person name="Whitman W.B."/>
            <person name="Hugenholtz P."/>
            <person name="Klenk H.P."/>
        </authorList>
    </citation>
    <scope>NUCLEOTIDE SEQUENCE [LARGE SCALE GENOMIC DNA]</scope>
    <source>
        <strain evidence="8 9">DSM 45044</strain>
    </source>
</reference>
<dbReference type="InterPro" id="IPR036388">
    <property type="entry name" value="WH-like_DNA-bd_sf"/>
</dbReference>
<dbReference type="InterPro" id="IPR007630">
    <property type="entry name" value="RNA_pol_sigma70_r4"/>
</dbReference>
<dbReference type="EMBL" id="VLLL01000006">
    <property type="protein sequence ID" value="TWJ12543.1"/>
    <property type="molecule type" value="Genomic_DNA"/>
</dbReference>
<dbReference type="InterPro" id="IPR014322">
    <property type="entry name" value="RNA_pol_sigma-B/F/G"/>
</dbReference>
<dbReference type="GO" id="GO:0003677">
    <property type="term" value="F:DNA binding"/>
    <property type="evidence" value="ECO:0007669"/>
    <property type="project" value="UniProtKB-KW"/>
</dbReference>
<evidence type="ECO:0000256" key="1">
    <source>
        <dbReference type="ARBA" id="ARBA00023015"/>
    </source>
</evidence>
<dbReference type="InterPro" id="IPR007627">
    <property type="entry name" value="RNA_pol_sigma70_r2"/>
</dbReference>
<dbReference type="GO" id="GO:0006352">
    <property type="term" value="P:DNA-templated transcription initiation"/>
    <property type="evidence" value="ECO:0007669"/>
    <property type="project" value="InterPro"/>
</dbReference>
<dbReference type="NCBIfam" id="TIGR02937">
    <property type="entry name" value="sigma70-ECF"/>
    <property type="match status" value="1"/>
</dbReference>
<dbReference type="Gene3D" id="1.10.10.10">
    <property type="entry name" value="Winged helix-like DNA-binding domain superfamily/Winged helix DNA-binding domain"/>
    <property type="match status" value="2"/>
</dbReference>
<dbReference type="SUPFAM" id="SSF88946">
    <property type="entry name" value="Sigma2 domain of RNA polymerase sigma factors"/>
    <property type="match status" value="1"/>
</dbReference>
<dbReference type="InterPro" id="IPR013324">
    <property type="entry name" value="RNA_pol_sigma_r3/r4-like"/>
</dbReference>